<reference evidence="2 3" key="1">
    <citation type="submission" date="2020-04" db="EMBL/GenBank/DDBJ databases">
        <title>Chryseobacterium sp. RP-3-3 sp. nov., isolated from Jeju soil.</title>
        <authorList>
            <person name="Dahal R.H."/>
        </authorList>
    </citation>
    <scope>NUCLEOTIDE SEQUENCE [LARGE SCALE GENOMIC DNA]</scope>
    <source>
        <strain evidence="2 3">RP-3-3</strain>
    </source>
</reference>
<gene>
    <name evidence="2" type="ORF">HHL23_14565</name>
</gene>
<keyword evidence="3" id="KW-1185">Reference proteome</keyword>
<sequence>MNNYNVNKEMTGGTAVFVGLFIVASLFLKPITAGGVYIKMKVIYILKL</sequence>
<evidence type="ECO:0000313" key="3">
    <source>
        <dbReference type="Proteomes" id="UP000544054"/>
    </source>
</evidence>
<keyword evidence="1" id="KW-0472">Membrane</keyword>
<dbReference type="EMBL" id="JABBGI010000018">
    <property type="protein sequence ID" value="NML71010.1"/>
    <property type="molecule type" value="Genomic_DNA"/>
</dbReference>
<organism evidence="2 3">
    <name type="scientific">Chryseobacterium antibioticum</name>
    <dbReference type="NCBI Taxonomy" id="2728847"/>
    <lineage>
        <taxon>Bacteria</taxon>
        <taxon>Pseudomonadati</taxon>
        <taxon>Bacteroidota</taxon>
        <taxon>Flavobacteriia</taxon>
        <taxon>Flavobacteriales</taxon>
        <taxon>Weeksellaceae</taxon>
        <taxon>Chryseobacterium group</taxon>
        <taxon>Chryseobacterium</taxon>
    </lineage>
</organism>
<feature type="transmembrane region" description="Helical" evidence="1">
    <location>
        <begin position="15"/>
        <end position="38"/>
    </location>
</feature>
<dbReference type="AlphaFoldDB" id="A0A7Y0FSP8"/>
<dbReference type="RefSeq" id="WP_169235523.1">
    <property type="nucleotide sequence ID" value="NZ_JABBGI010000018.1"/>
</dbReference>
<keyword evidence="1" id="KW-1133">Transmembrane helix</keyword>
<dbReference type="Proteomes" id="UP000544054">
    <property type="component" value="Unassembled WGS sequence"/>
</dbReference>
<name>A0A7Y0FSP8_9FLAO</name>
<keyword evidence="1" id="KW-0812">Transmembrane</keyword>
<protein>
    <submittedName>
        <fullName evidence="2">Uncharacterized protein</fullName>
    </submittedName>
</protein>
<evidence type="ECO:0000256" key="1">
    <source>
        <dbReference type="SAM" id="Phobius"/>
    </source>
</evidence>
<proteinExistence type="predicted"/>
<comment type="caution">
    <text evidence="2">The sequence shown here is derived from an EMBL/GenBank/DDBJ whole genome shotgun (WGS) entry which is preliminary data.</text>
</comment>
<accession>A0A7Y0FSP8</accession>
<evidence type="ECO:0000313" key="2">
    <source>
        <dbReference type="EMBL" id="NML71010.1"/>
    </source>
</evidence>